<evidence type="ECO:0000256" key="4">
    <source>
        <dbReference type="ARBA" id="ARBA00023163"/>
    </source>
</evidence>
<dbReference type="PROSITE" id="PS00036">
    <property type="entry name" value="BZIP_BASIC"/>
    <property type="match status" value="1"/>
</dbReference>
<dbReference type="STRING" id="41688.A0A2N3N4D1"/>
<dbReference type="PANTHER" id="PTHR19304">
    <property type="entry name" value="CYCLIC-AMP RESPONSE ELEMENT BINDING PROTEIN"/>
    <property type="match status" value="1"/>
</dbReference>
<feature type="region of interest" description="Disordered" evidence="6">
    <location>
        <begin position="74"/>
        <end position="164"/>
    </location>
</feature>
<dbReference type="SMART" id="SM00338">
    <property type="entry name" value="BRLZ"/>
    <property type="match status" value="1"/>
</dbReference>
<gene>
    <name evidence="8" type="ORF">jhhlp_005876</name>
</gene>
<feature type="compositionally biased region" description="Low complexity" evidence="6">
    <location>
        <begin position="92"/>
        <end position="136"/>
    </location>
</feature>
<feature type="compositionally biased region" description="Polar residues" evidence="6">
    <location>
        <begin position="15"/>
        <end position="25"/>
    </location>
</feature>
<evidence type="ECO:0000256" key="5">
    <source>
        <dbReference type="ARBA" id="ARBA00023242"/>
    </source>
</evidence>
<evidence type="ECO:0000313" key="8">
    <source>
        <dbReference type="EMBL" id="PKS07274.1"/>
    </source>
</evidence>
<protein>
    <recommendedName>
        <fullName evidence="7">BZIP domain-containing protein</fullName>
    </recommendedName>
</protein>
<dbReference type="Pfam" id="PF00170">
    <property type="entry name" value="bZIP_1"/>
    <property type="match status" value="1"/>
</dbReference>
<evidence type="ECO:0000256" key="2">
    <source>
        <dbReference type="ARBA" id="ARBA00023015"/>
    </source>
</evidence>
<comment type="caution">
    <text evidence="8">The sequence shown here is derived from an EMBL/GenBank/DDBJ whole genome shotgun (WGS) entry which is preliminary data.</text>
</comment>
<sequence>MPPPYFDDYIPLSGVPNQQNPSYSQYYPRADSNAQVPIAATTSSSFVPSTAAWSQPSVTMPVSASVANTRVDSFARRGSGPFDDFRSAKTKSPSPDRISSTRTSSTSSASTKMSSRDSVSSKSSAPSVGSSSSTSSSKRKSRSGARQDSTVAMGGDNTKRDKFLERNRIAASKCRQRKKEWINGLEETKNGLETQNSHLQMEYNGLLGEVSRMKNQIMAHANCHDHNIDKWIENEARRFVQGQQPTEYQPPVGFPDPGSYANPGGPSFSMNYEGYADEGE</sequence>
<accession>A0A2N3N4D1</accession>
<dbReference type="AlphaFoldDB" id="A0A2N3N4D1"/>
<dbReference type="InterPro" id="IPR046347">
    <property type="entry name" value="bZIP_sf"/>
</dbReference>
<dbReference type="Proteomes" id="UP000233524">
    <property type="component" value="Unassembled WGS sequence"/>
</dbReference>
<dbReference type="PROSITE" id="PS50217">
    <property type="entry name" value="BZIP"/>
    <property type="match status" value="1"/>
</dbReference>
<dbReference type="InterPro" id="IPR002112">
    <property type="entry name" value="Leuzip_Jun"/>
</dbReference>
<evidence type="ECO:0000256" key="6">
    <source>
        <dbReference type="SAM" id="MobiDB-lite"/>
    </source>
</evidence>
<keyword evidence="9" id="KW-1185">Reference proteome</keyword>
<dbReference type="OrthoDB" id="295274at2759"/>
<feature type="domain" description="BZIP" evidence="7">
    <location>
        <begin position="157"/>
        <end position="220"/>
    </location>
</feature>
<evidence type="ECO:0000256" key="3">
    <source>
        <dbReference type="ARBA" id="ARBA00023125"/>
    </source>
</evidence>
<dbReference type="InterPro" id="IPR051027">
    <property type="entry name" value="bZIP_transcription_factors"/>
</dbReference>
<keyword evidence="4" id="KW-0804">Transcription</keyword>
<feature type="region of interest" description="Disordered" evidence="6">
    <location>
        <begin position="245"/>
        <end position="280"/>
    </location>
</feature>
<feature type="region of interest" description="Disordered" evidence="6">
    <location>
        <begin position="1"/>
        <end position="28"/>
    </location>
</feature>
<evidence type="ECO:0000259" key="7">
    <source>
        <dbReference type="PROSITE" id="PS50217"/>
    </source>
</evidence>
<dbReference type="GO" id="GO:0003700">
    <property type="term" value="F:DNA-binding transcription factor activity"/>
    <property type="evidence" value="ECO:0007669"/>
    <property type="project" value="InterPro"/>
</dbReference>
<keyword evidence="5" id="KW-0539">Nucleus</keyword>
<dbReference type="SUPFAM" id="SSF57959">
    <property type="entry name" value="Leucine zipper domain"/>
    <property type="match status" value="1"/>
</dbReference>
<dbReference type="InParanoid" id="A0A2N3N4D1"/>
<organism evidence="8 9">
    <name type="scientific">Lomentospora prolificans</name>
    <dbReference type="NCBI Taxonomy" id="41688"/>
    <lineage>
        <taxon>Eukaryota</taxon>
        <taxon>Fungi</taxon>
        <taxon>Dikarya</taxon>
        <taxon>Ascomycota</taxon>
        <taxon>Pezizomycotina</taxon>
        <taxon>Sordariomycetes</taxon>
        <taxon>Hypocreomycetidae</taxon>
        <taxon>Microascales</taxon>
        <taxon>Microascaceae</taxon>
        <taxon>Lomentospora</taxon>
    </lineage>
</organism>
<reference evidence="8 9" key="1">
    <citation type="journal article" date="2017" name="G3 (Bethesda)">
        <title>First Draft Genome Sequence of the Pathogenic Fungus Lomentospora prolificans (Formerly Scedosporium prolificans).</title>
        <authorList>
            <person name="Luo R."/>
            <person name="Zimin A."/>
            <person name="Workman R."/>
            <person name="Fan Y."/>
            <person name="Pertea G."/>
            <person name="Grossman N."/>
            <person name="Wear M.P."/>
            <person name="Jia B."/>
            <person name="Miller H."/>
            <person name="Casadevall A."/>
            <person name="Timp W."/>
            <person name="Zhang S.X."/>
            <person name="Salzberg S.L."/>
        </authorList>
    </citation>
    <scope>NUCLEOTIDE SEQUENCE [LARGE SCALE GENOMIC DNA]</scope>
    <source>
        <strain evidence="8 9">JHH-5317</strain>
    </source>
</reference>
<evidence type="ECO:0000256" key="1">
    <source>
        <dbReference type="ARBA" id="ARBA00004123"/>
    </source>
</evidence>
<keyword evidence="2" id="KW-0805">Transcription regulation</keyword>
<dbReference type="GO" id="GO:0003677">
    <property type="term" value="F:DNA binding"/>
    <property type="evidence" value="ECO:0007669"/>
    <property type="project" value="UniProtKB-KW"/>
</dbReference>
<evidence type="ECO:0000313" key="9">
    <source>
        <dbReference type="Proteomes" id="UP000233524"/>
    </source>
</evidence>
<dbReference type="EMBL" id="NLAX01000701">
    <property type="protein sequence ID" value="PKS07274.1"/>
    <property type="molecule type" value="Genomic_DNA"/>
</dbReference>
<comment type="subcellular location">
    <subcellularLocation>
        <location evidence="1">Nucleus</location>
    </subcellularLocation>
</comment>
<proteinExistence type="predicted"/>
<dbReference type="VEuPathDB" id="FungiDB:jhhlp_005876"/>
<name>A0A2N3N4D1_9PEZI</name>
<dbReference type="GO" id="GO:0005634">
    <property type="term" value="C:nucleus"/>
    <property type="evidence" value="ECO:0007669"/>
    <property type="project" value="UniProtKB-SubCell"/>
</dbReference>
<dbReference type="PRINTS" id="PR00043">
    <property type="entry name" value="LEUZIPPRJUN"/>
</dbReference>
<dbReference type="Gene3D" id="1.20.5.170">
    <property type="match status" value="1"/>
</dbReference>
<keyword evidence="3" id="KW-0238">DNA-binding</keyword>
<dbReference type="CDD" id="cd14687">
    <property type="entry name" value="bZIP_ATF2"/>
    <property type="match status" value="1"/>
</dbReference>
<dbReference type="InterPro" id="IPR004827">
    <property type="entry name" value="bZIP"/>
</dbReference>